<dbReference type="GO" id="GO:0005524">
    <property type="term" value="F:ATP binding"/>
    <property type="evidence" value="ECO:0007669"/>
    <property type="project" value="InterPro"/>
</dbReference>
<dbReference type="Proteomes" id="UP001328107">
    <property type="component" value="Unassembled WGS sequence"/>
</dbReference>
<dbReference type="PROSITE" id="PS51192">
    <property type="entry name" value="HELICASE_ATP_BIND_1"/>
    <property type="match status" value="1"/>
</dbReference>
<feature type="non-terminal residue" evidence="3">
    <location>
        <position position="1"/>
    </location>
</feature>
<feature type="non-terminal residue" evidence="3">
    <location>
        <position position="373"/>
    </location>
</feature>
<reference evidence="4" key="1">
    <citation type="submission" date="2022-10" db="EMBL/GenBank/DDBJ databases">
        <title>Genome assembly of Pristionchus species.</title>
        <authorList>
            <person name="Yoshida K."/>
            <person name="Sommer R.J."/>
        </authorList>
    </citation>
    <scope>NUCLEOTIDE SEQUENCE [LARGE SCALE GENOMIC DNA]</scope>
    <source>
        <strain evidence="4">RS5460</strain>
    </source>
</reference>
<dbReference type="PANTHER" id="PTHR46375">
    <property type="entry name" value="KELCH REPEAT AND BTB DOMAIN-CONTAINING PROTEIN 13-RELATED"/>
    <property type="match status" value="1"/>
</dbReference>
<dbReference type="InterPro" id="IPR015915">
    <property type="entry name" value="Kelch-typ_b-propeller"/>
</dbReference>
<keyword evidence="4" id="KW-1185">Reference proteome</keyword>
<sequence>ACSVLNGKLYVIGGYVYQNTWDDGECYDPESDRWTPIRPMNRCREAFAAAAFNGHIYVVGGLVTCEVLNEVERYDPISDSWISLRNMKNKRACASLAVSCGKLFVVGGFGRAEIHAQTTKIFQAIYSMEMYHPETDSWERKTRLDEFSLQIGTLPIPASIPSPVTLLEGNFDNFHLKGELLQAIKDLDFLHPTESQYNFIPRARTGKNLICQSPSGTGKTTSFIISILQQLDPIDGEISTLILCSSREMASKVGKEFEKFDKYFSGIRVKVLSEHIPNKKKQKRAKKYSVPHILIGTPALVQSQVKSGVVTVEKVKHFVIDHCDRIVGDFKQRCKVDGIVKSIPNNSQMMMFTSILTKHLRRNCEKFINERSF</sequence>
<dbReference type="Gene3D" id="3.40.50.300">
    <property type="entry name" value="P-loop containing nucleotide triphosphate hydrolases"/>
    <property type="match status" value="1"/>
</dbReference>
<proteinExistence type="predicted"/>
<dbReference type="InterPro" id="IPR011545">
    <property type="entry name" value="DEAD/DEAH_box_helicase_dom"/>
</dbReference>
<dbReference type="Pfam" id="PF00270">
    <property type="entry name" value="DEAD"/>
    <property type="match status" value="1"/>
</dbReference>
<dbReference type="InterPro" id="IPR014001">
    <property type="entry name" value="Helicase_ATP-bd"/>
</dbReference>
<dbReference type="InterPro" id="IPR052392">
    <property type="entry name" value="Kelch-BTB_domain-containing"/>
</dbReference>
<dbReference type="EMBL" id="BTRK01000001">
    <property type="protein sequence ID" value="GMR33361.1"/>
    <property type="molecule type" value="Genomic_DNA"/>
</dbReference>
<accession>A0AAN4Z3N6</accession>
<dbReference type="InterPro" id="IPR006652">
    <property type="entry name" value="Kelch_1"/>
</dbReference>
<evidence type="ECO:0000259" key="2">
    <source>
        <dbReference type="PROSITE" id="PS51192"/>
    </source>
</evidence>
<evidence type="ECO:0000313" key="3">
    <source>
        <dbReference type="EMBL" id="GMR33361.1"/>
    </source>
</evidence>
<evidence type="ECO:0000256" key="1">
    <source>
        <dbReference type="ARBA" id="ARBA00022441"/>
    </source>
</evidence>
<dbReference type="Gene3D" id="2.120.10.80">
    <property type="entry name" value="Kelch-type beta propeller"/>
    <property type="match status" value="1"/>
</dbReference>
<feature type="domain" description="Helicase ATP-binding" evidence="2">
    <location>
        <begin position="200"/>
        <end position="373"/>
    </location>
</feature>
<dbReference type="InterPro" id="IPR027417">
    <property type="entry name" value="P-loop_NTPase"/>
</dbReference>
<organism evidence="3 4">
    <name type="scientific">Pristionchus mayeri</name>
    <dbReference type="NCBI Taxonomy" id="1317129"/>
    <lineage>
        <taxon>Eukaryota</taxon>
        <taxon>Metazoa</taxon>
        <taxon>Ecdysozoa</taxon>
        <taxon>Nematoda</taxon>
        <taxon>Chromadorea</taxon>
        <taxon>Rhabditida</taxon>
        <taxon>Rhabditina</taxon>
        <taxon>Diplogasteromorpha</taxon>
        <taxon>Diplogasteroidea</taxon>
        <taxon>Neodiplogasteridae</taxon>
        <taxon>Pristionchus</taxon>
    </lineage>
</organism>
<keyword evidence="1" id="KW-0880">Kelch repeat</keyword>
<dbReference type="PANTHER" id="PTHR46375:SF3">
    <property type="entry name" value="KELCH REPEAT AND BTB DOMAIN-CONTAINING PROTEIN 13"/>
    <property type="match status" value="1"/>
</dbReference>
<dbReference type="SMART" id="SM00487">
    <property type="entry name" value="DEXDc"/>
    <property type="match status" value="1"/>
</dbReference>
<dbReference type="Pfam" id="PF01344">
    <property type="entry name" value="Kelch_1"/>
    <property type="match status" value="3"/>
</dbReference>
<name>A0AAN4Z3N6_9BILA</name>
<dbReference type="AlphaFoldDB" id="A0AAN4Z3N6"/>
<dbReference type="SUPFAM" id="SSF117281">
    <property type="entry name" value="Kelch motif"/>
    <property type="match status" value="1"/>
</dbReference>
<comment type="caution">
    <text evidence="3">The sequence shown here is derived from an EMBL/GenBank/DDBJ whole genome shotgun (WGS) entry which is preliminary data.</text>
</comment>
<dbReference type="SUPFAM" id="SSF52540">
    <property type="entry name" value="P-loop containing nucleoside triphosphate hydrolases"/>
    <property type="match status" value="1"/>
</dbReference>
<dbReference type="SMART" id="SM00612">
    <property type="entry name" value="Kelch"/>
    <property type="match status" value="3"/>
</dbReference>
<protein>
    <recommendedName>
        <fullName evidence="2">Helicase ATP-binding domain-containing protein</fullName>
    </recommendedName>
</protein>
<dbReference type="GO" id="GO:0003676">
    <property type="term" value="F:nucleic acid binding"/>
    <property type="evidence" value="ECO:0007669"/>
    <property type="project" value="InterPro"/>
</dbReference>
<evidence type="ECO:0000313" key="4">
    <source>
        <dbReference type="Proteomes" id="UP001328107"/>
    </source>
</evidence>
<gene>
    <name evidence="3" type="ORF">PMAYCL1PPCAC_03556</name>
</gene>